<proteinExistence type="predicted"/>
<evidence type="ECO:0000256" key="5">
    <source>
        <dbReference type="SAM" id="SignalP"/>
    </source>
</evidence>
<comment type="subcellular location">
    <subcellularLocation>
        <location evidence="1">Secreted</location>
    </subcellularLocation>
</comment>
<feature type="chain" id="PRO_5001504946" description="Knottins-like domain-containing protein" evidence="5">
    <location>
        <begin position="22"/>
        <end position="99"/>
    </location>
</feature>
<evidence type="ECO:0000256" key="2">
    <source>
        <dbReference type="ARBA" id="ARBA00022525"/>
    </source>
</evidence>
<evidence type="ECO:0000259" key="6">
    <source>
        <dbReference type="SMART" id="SM00505"/>
    </source>
</evidence>
<feature type="signal peptide" evidence="5">
    <location>
        <begin position="1"/>
        <end position="21"/>
    </location>
</feature>
<dbReference type="PANTHER" id="PTHR33147">
    <property type="entry name" value="DEFENSIN-LIKE PROTEIN 1"/>
    <property type="match status" value="1"/>
</dbReference>
<dbReference type="InterPro" id="IPR036574">
    <property type="entry name" value="Scorpion_toxin-like_sf"/>
</dbReference>
<dbReference type="GO" id="GO:0006952">
    <property type="term" value="P:defense response"/>
    <property type="evidence" value="ECO:0000318"/>
    <property type="project" value="GO_Central"/>
</dbReference>
<keyword evidence="3" id="KW-1015">Disulfide bond</keyword>
<evidence type="ECO:0000313" key="7">
    <source>
        <dbReference type="EMBL" id="EYU35335.1"/>
    </source>
</evidence>
<feature type="region of interest" description="Disordered" evidence="4">
    <location>
        <begin position="74"/>
        <end position="99"/>
    </location>
</feature>
<dbReference type="EMBL" id="KI630626">
    <property type="protein sequence ID" value="EYU35335.1"/>
    <property type="molecule type" value="Genomic_DNA"/>
</dbReference>
<dbReference type="GO" id="GO:0005576">
    <property type="term" value="C:extracellular region"/>
    <property type="evidence" value="ECO:0007669"/>
    <property type="project" value="UniProtKB-SubCell"/>
</dbReference>
<dbReference type="Proteomes" id="UP000030748">
    <property type="component" value="Unassembled WGS sequence"/>
</dbReference>
<dbReference type="AlphaFoldDB" id="A0A022R8W4"/>
<gene>
    <name evidence="7" type="ORF">MIMGU_mgv11b017254mg</name>
</gene>
<keyword evidence="8" id="KW-1185">Reference proteome</keyword>
<evidence type="ECO:0000256" key="3">
    <source>
        <dbReference type="ARBA" id="ARBA00023157"/>
    </source>
</evidence>
<dbReference type="Pfam" id="PF00304">
    <property type="entry name" value="Gamma-thionin"/>
    <property type="match status" value="1"/>
</dbReference>
<organism evidence="7 8">
    <name type="scientific">Erythranthe guttata</name>
    <name type="common">Yellow monkey flower</name>
    <name type="synonym">Mimulus guttatus</name>
    <dbReference type="NCBI Taxonomy" id="4155"/>
    <lineage>
        <taxon>Eukaryota</taxon>
        <taxon>Viridiplantae</taxon>
        <taxon>Streptophyta</taxon>
        <taxon>Embryophyta</taxon>
        <taxon>Tracheophyta</taxon>
        <taxon>Spermatophyta</taxon>
        <taxon>Magnoliopsida</taxon>
        <taxon>eudicotyledons</taxon>
        <taxon>Gunneridae</taxon>
        <taxon>Pentapetalae</taxon>
        <taxon>asterids</taxon>
        <taxon>lamiids</taxon>
        <taxon>Lamiales</taxon>
        <taxon>Phrymaceae</taxon>
        <taxon>Erythranthe</taxon>
    </lineage>
</organism>
<keyword evidence="5" id="KW-0732">Signal</keyword>
<dbReference type="Gene3D" id="3.30.30.10">
    <property type="entry name" value="Knottin, scorpion toxin-like"/>
    <property type="match status" value="1"/>
</dbReference>
<protein>
    <recommendedName>
        <fullName evidence="6">Knottins-like domain-containing protein</fullName>
    </recommendedName>
</protein>
<accession>A0A022R8W4</accession>
<feature type="domain" description="Knottins-like" evidence="6">
    <location>
        <begin position="25"/>
        <end position="71"/>
    </location>
</feature>
<evidence type="ECO:0000256" key="4">
    <source>
        <dbReference type="SAM" id="MobiDB-lite"/>
    </source>
</evidence>
<evidence type="ECO:0000256" key="1">
    <source>
        <dbReference type="ARBA" id="ARBA00004613"/>
    </source>
</evidence>
<reference evidence="7 8" key="1">
    <citation type="journal article" date="2013" name="Proc. Natl. Acad. Sci. U.S.A.">
        <title>Fine-scale variation in meiotic recombination in Mimulus inferred from population shotgun sequencing.</title>
        <authorList>
            <person name="Hellsten U."/>
            <person name="Wright K.M."/>
            <person name="Jenkins J."/>
            <person name="Shu S."/>
            <person name="Yuan Y."/>
            <person name="Wessler S.R."/>
            <person name="Schmutz J."/>
            <person name="Willis J.H."/>
            <person name="Rokhsar D.S."/>
        </authorList>
    </citation>
    <scope>NUCLEOTIDE SEQUENCE [LARGE SCALE GENOMIC DNA]</scope>
    <source>
        <strain evidence="8">cv. DUN x IM62</strain>
    </source>
</reference>
<dbReference type="InterPro" id="IPR003614">
    <property type="entry name" value="Knottins"/>
</dbReference>
<dbReference type="SMART" id="SM00505">
    <property type="entry name" value="Knot1"/>
    <property type="match status" value="1"/>
</dbReference>
<sequence>MDKKLLVVVFFVILSTHEIGAVTRICQSRSREFAGRCLRLNQRNCNIVCKHEGFLYGSCNKNARCICSKPCDGEKPPPNNPPETGPEESGQFLIEETQS</sequence>
<name>A0A022R8W4_ERYGU</name>
<dbReference type="SUPFAM" id="SSF57095">
    <property type="entry name" value="Scorpion toxin-like"/>
    <property type="match status" value="1"/>
</dbReference>
<dbReference type="PhylomeDB" id="A0A022R8W4"/>
<keyword evidence="2" id="KW-0964">Secreted</keyword>
<evidence type="ECO:0000313" key="8">
    <source>
        <dbReference type="Proteomes" id="UP000030748"/>
    </source>
</evidence>
<dbReference type="PANTHER" id="PTHR33147:SF133">
    <property type="entry name" value="DEFENSIN-LIKE PROTEIN 6-RELATED"/>
    <property type="match status" value="1"/>
</dbReference>